<proteinExistence type="predicted"/>
<evidence type="ECO:0000313" key="1">
    <source>
        <dbReference type="EMBL" id="RLN94986.1"/>
    </source>
</evidence>
<reference evidence="1 2" key="1">
    <citation type="journal article" date="2018" name="J. Invertebr. Pathol.">
        <title>New genotyping method for the causative agent of crayfish plague (Aphanomyces astaci) based on whole genome data.</title>
        <authorList>
            <person name="Minardi D."/>
            <person name="Studholme D.J."/>
            <person name="van der Giezen M."/>
            <person name="Pretto T."/>
            <person name="Oidtmann B."/>
        </authorList>
    </citation>
    <scope>NUCLEOTIDE SEQUENCE [LARGE SCALE GENOMIC DNA]</scope>
    <source>
        <strain evidence="1 2">KB13</strain>
    </source>
</reference>
<organism evidence="1 2">
    <name type="scientific">Aphanomyces astaci</name>
    <name type="common">Crayfish plague agent</name>
    <dbReference type="NCBI Taxonomy" id="112090"/>
    <lineage>
        <taxon>Eukaryota</taxon>
        <taxon>Sar</taxon>
        <taxon>Stramenopiles</taxon>
        <taxon>Oomycota</taxon>
        <taxon>Saprolegniomycetes</taxon>
        <taxon>Saprolegniales</taxon>
        <taxon>Verrucalvaceae</taxon>
        <taxon>Aphanomyces</taxon>
    </lineage>
</organism>
<gene>
    <name evidence="1" type="ORF">DYB28_000612</name>
</gene>
<comment type="caution">
    <text evidence="1">The sequence shown here is derived from an EMBL/GenBank/DDBJ whole genome shotgun (WGS) entry which is preliminary data.</text>
</comment>
<dbReference type="Proteomes" id="UP000275652">
    <property type="component" value="Unassembled WGS sequence"/>
</dbReference>
<name>A0A9X8H2N0_APHAT</name>
<dbReference type="AlphaFoldDB" id="A0A9X8H2N0"/>
<sequence length="169" mass="17865">MKLNGYKKVKVGKITQAKLKRALKGGSLTLSAAEVGGDDHELLLHPSNAKLFEKAEKAKKGVRLNVARGEIDYDQKAHADGDLAGGSIWSWLKEKAWPAVKTVLGGVGDAIAYTNPELAPLREGVRSLTGVGVSAGGGKKPVKGSAEAKAHMAELRSKRKQLKGASFIL</sequence>
<evidence type="ECO:0000313" key="2">
    <source>
        <dbReference type="Proteomes" id="UP000275652"/>
    </source>
</evidence>
<accession>A0A9X8H2N0</accession>
<dbReference type="EMBL" id="QUTI01058195">
    <property type="protein sequence ID" value="RLN94986.1"/>
    <property type="molecule type" value="Genomic_DNA"/>
</dbReference>
<protein>
    <submittedName>
        <fullName evidence="1">Uncharacterized protein</fullName>
    </submittedName>
</protein>